<accession>A0AAV5KGB4</accession>
<protein>
    <submittedName>
        <fullName evidence="1">Uncharacterized protein</fullName>
    </submittedName>
</protein>
<evidence type="ECO:0000313" key="2">
    <source>
        <dbReference type="Proteomes" id="UP001054252"/>
    </source>
</evidence>
<reference evidence="1 2" key="1">
    <citation type="journal article" date="2021" name="Commun. Biol.">
        <title>The genome of Shorea leprosula (Dipterocarpaceae) highlights the ecological relevance of drought in aseasonal tropical rainforests.</title>
        <authorList>
            <person name="Ng K.K.S."/>
            <person name="Kobayashi M.J."/>
            <person name="Fawcett J.A."/>
            <person name="Hatakeyama M."/>
            <person name="Paape T."/>
            <person name="Ng C.H."/>
            <person name="Ang C.C."/>
            <person name="Tnah L.H."/>
            <person name="Lee C.T."/>
            <person name="Nishiyama T."/>
            <person name="Sese J."/>
            <person name="O'Brien M.J."/>
            <person name="Copetti D."/>
            <person name="Mohd Noor M.I."/>
            <person name="Ong R.C."/>
            <person name="Putra M."/>
            <person name="Sireger I.Z."/>
            <person name="Indrioko S."/>
            <person name="Kosugi Y."/>
            <person name="Izuno A."/>
            <person name="Isagi Y."/>
            <person name="Lee S.L."/>
            <person name="Shimizu K.K."/>
        </authorList>
    </citation>
    <scope>NUCLEOTIDE SEQUENCE [LARGE SCALE GENOMIC DNA]</scope>
    <source>
        <strain evidence="1">214</strain>
    </source>
</reference>
<keyword evidence="2" id="KW-1185">Reference proteome</keyword>
<organism evidence="1 2">
    <name type="scientific">Rubroshorea leprosula</name>
    <dbReference type="NCBI Taxonomy" id="152421"/>
    <lineage>
        <taxon>Eukaryota</taxon>
        <taxon>Viridiplantae</taxon>
        <taxon>Streptophyta</taxon>
        <taxon>Embryophyta</taxon>
        <taxon>Tracheophyta</taxon>
        <taxon>Spermatophyta</taxon>
        <taxon>Magnoliopsida</taxon>
        <taxon>eudicotyledons</taxon>
        <taxon>Gunneridae</taxon>
        <taxon>Pentapetalae</taxon>
        <taxon>rosids</taxon>
        <taxon>malvids</taxon>
        <taxon>Malvales</taxon>
        <taxon>Dipterocarpaceae</taxon>
        <taxon>Rubroshorea</taxon>
    </lineage>
</organism>
<dbReference type="Proteomes" id="UP001054252">
    <property type="component" value="Unassembled WGS sequence"/>
</dbReference>
<evidence type="ECO:0000313" key="1">
    <source>
        <dbReference type="EMBL" id="GKV23622.1"/>
    </source>
</evidence>
<sequence>MLLVWAADWSRELISTFSLFGRNDVLSQTGKNA</sequence>
<gene>
    <name evidence="1" type="ORF">SLEP1_g33328</name>
</gene>
<name>A0AAV5KGB4_9ROSI</name>
<dbReference type="EMBL" id="BPVZ01000063">
    <property type="protein sequence ID" value="GKV23622.1"/>
    <property type="molecule type" value="Genomic_DNA"/>
</dbReference>
<dbReference type="AlphaFoldDB" id="A0AAV5KGB4"/>
<proteinExistence type="predicted"/>
<comment type="caution">
    <text evidence="1">The sequence shown here is derived from an EMBL/GenBank/DDBJ whole genome shotgun (WGS) entry which is preliminary data.</text>
</comment>